<gene>
    <name evidence="3" type="ORF">QTN47_06290</name>
</gene>
<dbReference type="InterPro" id="IPR011008">
    <property type="entry name" value="Dimeric_a/b-barrel"/>
</dbReference>
<dbReference type="RefSeq" id="WP_369328498.1">
    <property type="nucleotide sequence ID" value="NZ_JAULBC010000002.1"/>
</dbReference>
<dbReference type="Pfam" id="PF03795">
    <property type="entry name" value="YCII"/>
    <property type="match status" value="1"/>
</dbReference>
<comment type="similarity">
    <text evidence="1">Belongs to the YciI family.</text>
</comment>
<dbReference type="Proteomes" id="UP001560573">
    <property type="component" value="Unassembled WGS sequence"/>
</dbReference>
<evidence type="ECO:0000256" key="1">
    <source>
        <dbReference type="ARBA" id="ARBA00007689"/>
    </source>
</evidence>
<name>A0ABV3ZFD2_9BACT</name>
<reference evidence="3 4" key="1">
    <citation type="submission" date="2023-07" db="EMBL/GenBank/DDBJ databases">
        <authorList>
            <person name="Lian W.-H."/>
        </authorList>
    </citation>
    <scope>NUCLEOTIDE SEQUENCE [LARGE SCALE GENOMIC DNA]</scope>
    <source>
        <strain evidence="3 4">SYSU DXS3180</strain>
    </source>
</reference>
<evidence type="ECO:0000313" key="3">
    <source>
        <dbReference type="EMBL" id="MEX6687094.1"/>
    </source>
</evidence>
<evidence type="ECO:0000313" key="4">
    <source>
        <dbReference type="Proteomes" id="UP001560573"/>
    </source>
</evidence>
<dbReference type="EMBL" id="JAULBC010000002">
    <property type="protein sequence ID" value="MEX6687094.1"/>
    <property type="molecule type" value="Genomic_DNA"/>
</dbReference>
<dbReference type="Gene3D" id="3.30.70.1060">
    <property type="entry name" value="Dimeric alpha+beta barrel"/>
    <property type="match status" value="1"/>
</dbReference>
<feature type="domain" description="YCII-related" evidence="2">
    <location>
        <begin position="43"/>
        <end position="131"/>
    </location>
</feature>
<proteinExistence type="inferred from homology"/>
<protein>
    <submittedName>
        <fullName evidence="3">YciI family protein</fullName>
    </submittedName>
</protein>
<dbReference type="InterPro" id="IPR005545">
    <property type="entry name" value="YCII"/>
</dbReference>
<organism evidence="3 4">
    <name type="scientific">Danxiaibacter flavus</name>
    <dbReference type="NCBI Taxonomy" id="3049108"/>
    <lineage>
        <taxon>Bacteria</taxon>
        <taxon>Pseudomonadati</taxon>
        <taxon>Bacteroidota</taxon>
        <taxon>Chitinophagia</taxon>
        <taxon>Chitinophagales</taxon>
        <taxon>Chitinophagaceae</taxon>
        <taxon>Danxiaibacter</taxon>
    </lineage>
</organism>
<dbReference type="SUPFAM" id="SSF54909">
    <property type="entry name" value="Dimeric alpha+beta barrel"/>
    <property type="match status" value="1"/>
</dbReference>
<evidence type="ECO:0000259" key="2">
    <source>
        <dbReference type="Pfam" id="PF03795"/>
    </source>
</evidence>
<sequence>MKTFFTTFGLLVFVLFANAQKENPKYNKMLADSLGADKYGMKMYTLVILKTGKTDLADKAKRDSLFRGHLSNIGRLADVGKLIVAGPLKKNNNNYEGIFILNVQTDAEAMELLQTDPAIRAKLLDVELFQWYGSAALPLYLNFHNSVKKIDF</sequence>
<accession>A0ABV3ZFD2</accession>
<comment type="caution">
    <text evidence="3">The sequence shown here is derived from an EMBL/GenBank/DDBJ whole genome shotgun (WGS) entry which is preliminary data.</text>
</comment>
<keyword evidence="4" id="KW-1185">Reference proteome</keyword>